<keyword evidence="4" id="KW-0547">Nucleotide-binding</keyword>
<dbReference type="EMBL" id="NKQK01000023">
    <property type="protein sequence ID" value="PSR96768.1"/>
    <property type="molecule type" value="Genomic_DNA"/>
</dbReference>
<evidence type="ECO:0000313" key="11">
    <source>
        <dbReference type="Proteomes" id="UP000241394"/>
    </source>
</evidence>
<keyword evidence="5" id="KW-0833">Ubl conjugation pathway</keyword>
<dbReference type="InterPro" id="IPR029752">
    <property type="entry name" value="D-isomer_DH_CS1"/>
</dbReference>
<evidence type="ECO:0000256" key="7">
    <source>
        <dbReference type="ARBA" id="ARBA00022840"/>
    </source>
</evidence>
<name>A0A2R6PUN9_ACTCC</name>
<keyword evidence="11" id="KW-1185">Reference proteome</keyword>
<dbReference type="InterPro" id="IPR000594">
    <property type="entry name" value="ThiF_NAD_FAD-bd"/>
</dbReference>
<keyword evidence="3" id="KW-0479">Metal-binding</keyword>
<dbReference type="Gramene" id="PSR96768">
    <property type="protein sequence ID" value="PSR96768"/>
    <property type="gene ID" value="CEY00_Acc26822"/>
</dbReference>
<keyword evidence="6" id="KW-0862">Zinc</keyword>
<dbReference type="InterPro" id="IPR035985">
    <property type="entry name" value="Ubiquitin-activating_enz"/>
</dbReference>
<accession>A0A2R6PUN9</accession>
<reference evidence="11" key="2">
    <citation type="journal article" date="2018" name="BMC Genomics">
        <title>A manually annotated Actinidia chinensis var. chinensis (kiwifruit) genome highlights the challenges associated with draft genomes and gene prediction in plants.</title>
        <authorList>
            <person name="Pilkington S.M."/>
            <person name="Crowhurst R."/>
            <person name="Hilario E."/>
            <person name="Nardozza S."/>
            <person name="Fraser L."/>
            <person name="Peng Y."/>
            <person name="Gunaseelan K."/>
            <person name="Simpson R."/>
            <person name="Tahir J."/>
            <person name="Deroles S.C."/>
            <person name="Templeton K."/>
            <person name="Luo Z."/>
            <person name="Davy M."/>
            <person name="Cheng C."/>
            <person name="McNeilage M."/>
            <person name="Scaglione D."/>
            <person name="Liu Y."/>
            <person name="Zhang Q."/>
            <person name="Datson P."/>
            <person name="De Silva N."/>
            <person name="Gardiner S.E."/>
            <person name="Bassett H."/>
            <person name="Chagne D."/>
            <person name="McCallum J."/>
            <person name="Dzierzon H."/>
            <person name="Deng C."/>
            <person name="Wang Y.Y."/>
            <person name="Barron L."/>
            <person name="Manako K."/>
            <person name="Bowen J."/>
            <person name="Foster T.M."/>
            <person name="Erridge Z.A."/>
            <person name="Tiffin H."/>
            <person name="Waite C.N."/>
            <person name="Davies K.M."/>
            <person name="Grierson E.P."/>
            <person name="Laing W.A."/>
            <person name="Kirk R."/>
            <person name="Chen X."/>
            <person name="Wood M."/>
            <person name="Montefiori M."/>
            <person name="Brummell D.A."/>
            <person name="Schwinn K.E."/>
            <person name="Catanach A."/>
            <person name="Fullerton C."/>
            <person name="Li D."/>
            <person name="Meiyalaghan S."/>
            <person name="Nieuwenhuizen N."/>
            <person name="Read N."/>
            <person name="Prakash R."/>
            <person name="Hunter D."/>
            <person name="Zhang H."/>
            <person name="McKenzie M."/>
            <person name="Knabel M."/>
            <person name="Harris A."/>
            <person name="Allan A.C."/>
            <person name="Gleave A."/>
            <person name="Chen A."/>
            <person name="Janssen B.J."/>
            <person name="Plunkett B."/>
            <person name="Ampomah-Dwamena C."/>
            <person name="Voogd C."/>
            <person name="Leif D."/>
            <person name="Lafferty D."/>
            <person name="Souleyre E.J.F."/>
            <person name="Varkonyi-Gasic E."/>
            <person name="Gambi F."/>
            <person name="Hanley J."/>
            <person name="Yao J.L."/>
            <person name="Cheung J."/>
            <person name="David K.M."/>
            <person name="Warren B."/>
            <person name="Marsh K."/>
            <person name="Snowden K.C."/>
            <person name="Lin-Wang K."/>
            <person name="Brian L."/>
            <person name="Martinez-Sanchez M."/>
            <person name="Wang M."/>
            <person name="Ileperuma N."/>
            <person name="Macnee N."/>
            <person name="Campin R."/>
            <person name="McAtee P."/>
            <person name="Drummond R.S.M."/>
            <person name="Espley R.V."/>
            <person name="Ireland H.S."/>
            <person name="Wu R."/>
            <person name="Atkinson R.G."/>
            <person name="Karunairetnam S."/>
            <person name="Bulley S."/>
            <person name="Chunkath S."/>
            <person name="Hanley Z."/>
            <person name="Storey R."/>
            <person name="Thrimawithana A.H."/>
            <person name="Thomson S."/>
            <person name="David C."/>
            <person name="Testolin R."/>
            <person name="Huang H."/>
            <person name="Hellens R.P."/>
            <person name="Schaffer R.J."/>
        </authorList>
    </citation>
    <scope>NUCLEOTIDE SEQUENCE [LARGE SCALE GENOMIC DNA]</scope>
    <source>
        <strain evidence="11">cv. Red5</strain>
    </source>
</reference>
<dbReference type="InParanoid" id="A0A2R6PUN9"/>
<dbReference type="InterPro" id="IPR045886">
    <property type="entry name" value="ThiF/MoeB/HesA"/>
</dbReference>
<dbReference type="CDD" id="cd00757">
    <property type="entry name" value="ThiF_MoeB_HesA_family"/>
    <property type="match status" value="1"/>
</dbReference>
<proteinExistence type="inferred from homology"/>
<dbReference type="GO" id="GO:0005829">
    <property type="term" value="C:cytosol"/>
    <property type="evidence" value="ECO:0007669"/>
    <property type="project" value="TreeGrafter"/>
</dbReference>
<dbReference type="GO" id="GO:0071566">
    <property type="term" value="F:UFM1 activating enzyme activity"/>
    <property type="evidence" value="ECO:0007669"/>
    <property type="project" value="TreeGrafter"/>
</dbReference>
<evidence type="ECO:0000256" key="3">
    <source>
        <dbReference type="ARBA" id="ARBA00022723"/>
    </source>
</evidence>
<protein>
    <recommendedName>
        <fullName evidence="2">Ubiquitin-like modifier-activating enzyme 5</fullName>
    </recommendedName>
</protein>
<dbReference type="PANTHER" id="PTHR10953:SF9">
    <property type="entry name" value="UBIQUITIN-LIKE MODIFIER-ACTIVATING ENZYME 5"/>
    <property type="match status" value="1"/>
</dbReference>
<comment type="caution">
    <text evidence="10">The sequence shown here is derived from an EMBL/GenBank/DDBJ whole genome shotgun (WGS) entry which is preliminary data.</text>
</comment>
<sequence>MEVELKEMSSDLETLKRSLPDPSHHASIDKMQLRVQHLTNLAESAPVRRSKVKDMSAEVVDSNPYSRLMALQRMGIVQNYERIREFSVAIVGIGGVGSVAAEMLTRCGIGRLLLYDYDKVELANMNRLFFRPEQVGMTKTDAAVQTLSDINPDVALESYTLNITTLQGFETFMSSLKNKTFCPSEEGSGVDLVLSCVDNYEARMVVNQACNELNQTWMESGVSEDAVSGHIQLLVPGETACFACAPPLVVASGVDERTLKREGVCAASLPTTMGYNALKDFFPTMEMKPNPQCSNAACLERQKEYILAKPARDAAAKAKEKEVSAIEGPVHDDNEWNISVVDDSELVTADIRSSDALPEGLVRELPSADEFHKPTSPQETINPVDDLEDLRKQLDALNAD</sequence>
<dbReference type="OrthoDB" id="206053at2759"/>
<dbReference type="GO" id="GO:0005524">
    <property type="term" value="F:ATP binding"/>
    <property type="evidence" value="ECO:0007669"/>
    <property type="project" value="UniProtKB-KW"/>
</dbReference>
<dbReference type="GO" id="GO:0071569">
    <property type="term" value="P:protein ufmylation"/>
    <property type="evidence" value="ECO:0007669"/>
    <property type="project" value="TreeGrafter"/>
</dbReference>
<dbReference type="SUPFAM" id="SSF69572">
    <property type="entry name" value="Activating enzymes of the ubiquitin-like proteins"/>
    <property type="match status" value="1"/>
</dbReference>
<dbReference type="PANTHER" id="PTHR10953">
    <property type="entry name" value="UBIQUITIN-ACTIVATING ENZYME E1"/>
    <property type="match status" value="1"/>
</dbReference>
<dbReference type="PROSITE" id="PS00065">
    <property type="entry name" value="D_2_HYDROXYACID_DH_1"/>
    <property type="match status" value="1"/>
</dbReference>
<evidence type="ECO:0000256" key="8">
    <source>
        <dbReference type="SAM" id="MobiDB-lite"/>
    </source>
</evidence>
<reference evidence="10 11" key="1">
    <citation type="submission" date="2017-07" db="EMBL/GenBank/DDBJ databases">
        <title>An improved, manually edited Actinidia chinensis var. chinensis (kiwifruit) genome highlights the challenges associated with draft genomes and gene prediction in plants.</title>
        <authorList>
            <person name="Pilkington S."/>
            <person name="Crowhurst R."/>
            <person name="Hilario E."/>
            <person name="Nardozza S."/>
            <person name="Fraser L."/>
            <person name="Peng Y."/>
            <person name="Gunaseelan K."/>
            <person name="Simpson R."/>
            <person name="Tahir J."/>
            <person name="Deroles S."/>
            <person name="Templeton K."/>
            <person name="Luo Z."/>
            <person name="Davy M."/>
            <person name="Cheng C."/>
            <person name="Mcneilage M."/>
            <person name="Scaglione D."/>
            <person name="Liu Y."/>
            <person name="Zhang Q."/>
            <person name="Datson P."/>
            <person name="De Silva N."/>
            <person name="Gardiner S."/>
            <person name="Bassett H."/>
            <person name="Chagne D."/>
            <person name="Mccallum J."/>
            <person name="Dzierzon H."/>
            <person name="Deng C."/>
            <person name="Wang Y.-Y."/>
            <person name="Barron N."/>
            <person name="Manako K."/>
            <person name="Bowen J."/>
            <person name="Foster T."/>
            <person name="Erridge Z."/>
            <person name="Tiffin H."/>
            <person name="Waite C."/>
            <person name="Davies K."/>
            <person name="Grierson E."/>
            <person name="Laing W."/>
            <person name="Kirk R."/>
            <person name="Chen X."/>
            <person name="Wood M."/>
            <person name="Montefiori M."/>
            <person name="Brummell D."/>
            <person name="Schwinn K."/>
            <person name="Catanach A."/>
            <person name="Fullerton C."/>
            <person name="Li D."/>
            <person name="Meiyalaghan S."/>
            <person name="Nieuwenhuizen N."/>
            <person name="Read N."/>
            <person name="Prakash R."/>
            <person name="Hunter D."/>
            <person name="Zhang H."/>
            <person name="Mckenzie M."/>
            <person name="Knabel M."/>
            <person name="Harris A."/>
            <person name="Allan A."/>
            <person name="Chen A."/>
            <person name="Janssen B."/>
            <person name="Plunkett B."/>
            <person name="Dwamena C."/>
            <person name="Voogd C."/>
            <person name="Leif D."/>
            <person name="Lafferty D."/>
            <person name="Souleyre E."/>
            <person name="Varkonyi-Gasic E."/>
            <person name="Gambi F."/>
            <person name="Hanley J."/>
            <person name="Yao J.-L."/>
            <person name="Cheung J."/>
            <person name="David K."/>
            <person name="Warren B."/>
            <person name="Marsh K."/>
            <person name="Snowden K."/>
            <person name="Lin-Wang K."/>
            <person name="Brian L."/>
            <person name="Martinez-Sanchez M."/>
            <person name="Wang M."/>
            <person name="Ileperuma N."/>
            <person name="Macnee N."/>
            <person name="Campin R."/>
            <person name="Mcatee P."/>
            <person name="Drummond R."/>
            <person name="Espley R."/>
            <person name="Ireland H."/>
            <person name="Wu R."/>
            <person name="Atkinson R."/>
            <person name="Karunairetnam S."/>
            <person name="Bulley S."/>
            <person name="Chunkath S."/>
            <person name="Hanley Z."/>
            <person name="Storey R."/>
            <person name="Thrimawithana A."/>
            <person name="Thomson S."/>
            <person name="David C."/>
            <person name="Testolin R."/>
        </authorList>
    </citation>
    <scope>NUCLEOTIDE SEQUENCE [LARGE SCALE GENOMIC DNA]</scope>
    <source>
        <strain evidence="11">cv. Red5</strain>
        <tissue evidence="10">Young leaf</tissue>
    </source>
</reference>
<dbReference type="Proteomes" id="UP000241394">
    <property type="component" value="Chromosome LG23"/>
</dbReference>
<evidence type="ECO:0000259" key="9">
    <source>
        <dbReference type="Pfam" id="PF00899"/>
    </source>
</evidence>
<feature type="region of interest" description="Disordered" evidence="8">
    <location>
        <begin position="367"/>
        <end position="386"/>
    </location>
</feature>
<evidence type="ECO:0000256" key="5">
    <source>
        <dbReference type="ARBA" id="ARBA00022786"/>
    </source>
</evidence>
<evidence type="ECO:0000256" key="1">
    <source>
        <dbReference type="ARBA" id="ARBA00005339"/>
    </source>
</evidence>
<feature type="domain" description="THIF-type NAD/FAD binding fold" evidence="9">
    <location>
        <begin position="65"/>
        <end position="275"/>
    </location>
</feature>
<gene>
    <name evidence="10" type="ORF">CEY00_Acc26822</name>
</gene>
<dbReference type="GO" id="GO:0046872">
    <property type="term" value="F:metal ion binding"/>
    <property type="evidence" value="ECO:0007669"/>
    <property type="project" value="UniProtKB-KW"/>
</dbReference>
<dbReference type="FunCoup" id="A0A2R6PUN9">
    <property type="interactions" value="5934"/>
</dbReference>
<keyword evidence="7" id="KW-0067">ATP-binding</keyword>
<evidence type="ECO:0000256" key="2">
    <source>
        <dbReference type="ARBA" id="ARBA00016279"/>
    </source>
</evidence>
<dbReference type="Pfam" id="PF00899">
    <property type="entry name" value="ThiF"/>
    <property type="match status" value="1"/>
</dbReference>
<evidence type="ECO:0000313" key="10">
    <source>
        <dbReference type="EMBL" id="PSR96768.1"/>
    </source>
</evidence>
<evidence type="ECO:0000256" key="6">
    <source>
        <dbReference type="ARBA" id="ARBA00022833"/>
    </source>
</evidence>
<dbReference type="OMA" id="ACCKADQ"/>
<dbReference type="Gene3D" id="3.40.50.720">
    <property type="entry name" value="NAD(P)-binding Rossmann-like Domain"/>
    <property type="match status" value="1"/>
</dbReference>
<dbReference type="AlphaFoldDB" id="A0A2R6PUN9"/>
<organism evidence="10 11">
    <name type="scientific">Actinidia chinensis var. chinensis</name>
    <name type="common">Chinese soft-hair kiwi</name>
    <dbReference type="NCBI Taxonomy" id="1590841"/>
    <lineage>
        <taxon>Eukaryota</taxon>
        <taxon>Viridiplantae</taxon>
        <taxon>Streptophyta</taxon>
        <taxon>Embryophyta</taxon>
        <taxon>Tracheophyta</taxon>
        <taxon>Spermatophyta</taxon>
        <taxon>Magnoliopsida</taxon>
        <taxon>eudicotyledons</taxon>
        <taxon>Gunneridae</taxon>
        <taxon>Pentapetalae</taxon>
        <taxon>asterids</taxon>
        <taxon>Ericales</taxon>
        <taxon>Actinidiaceae</taxon>
        <taxon>Actinidia</taxon>
    </lineage>
</organism>
<dbReference type="STRING" id="1590841.A0A2R6PUN9"/>
<evidence type="ECO:0000256" key="4">
    <source>
        <dbReference type="ARBA" id="ARBA00022741"/>
    </source>
</evidence>
<comment type="similarity">
    <text evidence="1">Belongs to the ubiquitin-activating E1 family. UBA5 subfamily.</text>
</comment>